<sequence length="279" mass="32115">MDLNDITATVKTAFCNTQIAEAFAAAVVASSKGKENIIQESYDLEIQKLSNELKALKSCINDMQQSFLNKFGADSNPIETYEINDNVSEKNGGMSKEFQNREWETMQKYIYEHFKNQTEIQTKVKEIEDYIIRGKEDFSLKKSEINSLEKNLEVSTEHITTLAYLIENQKDRIDVLEEKIGILEGKINCLDEKFITNFKILENVSQLTDLITNTLQAQSKSWEDFCKTSKKLSKDADYLIKKNAGTFEENSTVDELALLFKKFIDEIQHIRPVNFVPKF</sequence>
<name>A0A1J4MD26_9CRYT</name>
<dbReference type="EMBL" id="LRBP01000025">
    <property type="protein sequence ID" value="OII72129.1"/>
    <property type="molecule type" value="Genomic_DNA"/>
</dbReference>
<dbReference type="Proteomes" id="UP000186176">
    <property type="component" value="Unassembled WGS sequence"/>
</dbReference>
<reference evidence="2 3" key="1">
    <citation type="submission" date="2016-10" db="EMBL/GenBank/DDBJ databases">
        <title>Reductive evolution of mitochondrial metabolism and differential evolution of invasion-related proteins in Cryptosporidium.</title>
        <authorList>
            <person name="Liu S."/>
            <person name="Roellig D.M."/>
            <person name="Guo Y."/>
            <person name="Li N."/>
            <person name="Frace M.A."/>
            <person name="Tang K."/>
            <person name="Zhang L."/>
            <person name="Feng Y."/>
            <person name="Xiao L."/>
        </authorList>
    </citation>
    <scope>NUCLEOTIDE SEQUENCE [LARGE SCALE GENOMIC DNA]</scope>
    <source>
        <strain evidence="2">39726</strain>
    </source>
</reference>
<gene>
    <name evidence="2" type="ORF">cubi_01462</name>
</gene>
<keyword evidence="3" id="KW-1185">Reference proteome</keyword>
<evidence type="ECO:0000313" key="2">
    <source>
        <dbReference type="EMBL" id="OII72129.1"/>
    </source>
</evidence>
<dbReference type="AlphaFoldDB" id="A0A1J4MD26"/>
<comment type="caution">
    <text evidence="2">The sequence shown here is derived from an EMBL/GenBank/DDBJ whole genome shotgun (WGS) entry which is preliminary data.</text>
</comment>
<dbReference type="RefSeq" id="XP_028873701.1">
    <property type="nucleotide sequence ID" value="XM_029018474.1"/>
</dbReference>
<evidence type="ECO:0000256" key="1">
    <source>
        <dbReference type="SAM" id="Coils"/>
    </source>
</evidence>
<proteinExistence type="predicted"/>
<feature type="coiled-coil region" evidence="1">
    <location>
        <begin position="166"/>
        <end position="193"/>
    </location>
</feature>
<protein>
    <submittedName>
        <fullName evidence="2">Uncharacterized protein</fullName>
    </submittedName>
</protein>
<evidence type="ECO:0000313" key="3">
    <source>
        <dbReference type="Proteomes" id="UP000186176"/>
    </source>
</evidence>
<accession>A0A1J4MD26</accession>
<keyword evidence="1" id="KW-0175">Coiled coil</keyword>
<dbReference type="OrthoDB" id="341182at2759"/>
<organism evidence="2 3">
    <name type="scientific">Cryptosporidium ubiquitum</name>
    <dbReference type="NCBI Taxonomy" id="857276"/>
    <lineage>
        <taxon>Eukaryota</taxon>
        <taxon>Sar</taxon>
        <taxon>Alveolata</taxon>
        <taxon>Apicomplexa</taxon>
        <taxon>Conoidasida</taxon>
        <taxon>Coccidia</taxon>
        <taxon>Eucoccidiorida</taxon>
        <taxon>Eimeriorina</taxon>
        <taxon>Cryptosporidiidae</taxon>
        <taxon>Cryptosporidium</taxon>
    </lineage>
</organism>
<dbReference type="GeneID" id="39978253"/>
<dbReference type="VEuPathDB" id="CryptoDB:cubi_01462"/>